<reference evidence="6" key="1">
    <citation type="submission" date="2017-09" db="EMBL/GenBank/DDBJ databases">
        <title>Depth-based differentiation of microbial function through sediment-hosted aquifers and enrichment of novel symbionts in the deep terrestrial subsurface.</title>
        <authorList>
            <person name="Probst A.J."/>
            <person name="Ladd B."/>
            <person name="Jarett J.K."/>
            <person name="Geller-Mcgrath D.E."/>
            <person name="Sieber C.M.K."/>
            <person name="Emerson J.B."/>
            <person name="Anantharaman K."/>
            <person name="Thomas B.C."/>
            <person name="Malmstrom R."/>
            <person name="Stieglmeier M."/>
            <person name="Klingl A."/>
            <person name="Woyke T."/>
            <person name="Ryan C.M."/>
            <person name="Banfield J.F."/>
        </authorList>
    </citation>
    <scope>NUCLEOTIDE SEQUENCE [LARGE SCALE GENOMIC DNA]</scope>
</reference>
<dbReference type="PRINTS" id="PR01798">
    <property type="entry name" value="SCOASYNTHASE"/>
</dbReference>
<evidence type="ECO:0000313" key="5">
    <source>
        <dbReference type="EMBL" id="PIR74674.1"/>
    </source>
</evidence>
<dbReference type="GO" id="GO:0006099">
    <property type="term" value="P:tricarboxylic acid cycle"/>
    <property type="evidence" value="ECO:0007669"/>
    <property type="project" value="TreeGrafter"/>
</dbReference>
<dbReference type="GO" id="GO:0009361">
    <property type="term" value="C:succinate-CoA ligase complex (ADP-forming)"/>
    <property type="evidence" value="ECO:0007669"/>
    <property type="project" value="TreeGrafter"/>
</dbReference>
<dbReference type="InterPro" id="IPR005811">
    <property type="entry name" value="SUCC_ACL_C"/>
</dbReference>
<protein>
    <submittedName>
        <fullName evidence="5">Succinate--CoA ligase subunit alpha</fullName>
    </submittedName>
</protein>
<sequence length="298" mass="31296">MAILIQKDSAVLVQGITGKEGQKAAAAMLEYGTNVVGGVRPGKAGEVVEGKPVYDTVQDAVAALGQIDVSAIYVPPFAAKQAMMEAIDAGVLQINVIVERIPIQDTAYCLAAAKEKNIQIIGPSSLGYIAPGIGRIGVVGGPKQLADEVFMPGSIGIISRSGGMTNEVSWQIRKAGMGQSTAVHVGGDLLMGTTYVDLLRQFEMDEQTKAVVLFGEHGGSYEFGIVEMIQKKEFTKPLAVYVGGKFANVLPEGMNIGHAGAIVARGQSAEEKSKALAAVGVMIADKYEDLVTRIKPYA</sequence>
<dbReference type="GO" id="GO:0004775">
    <property type="term" value="F:succinate-CoA ligase (ADP-forming) activity"/>
    <property type="evidence" value="ECO:0007669"/>
    <property type="project" value="TreeGrafter"/>
</dbReference>
<accession>A0A2H0TRA6</accession>
<proteinExistence type="predicted"/>
<feature type="domain" description="CoA-binding" evidence="4">
    <location>
        <begin position="4"/>
        <end position="101"/>
    </location>
</feature>
<feature type="active site" description="Tele-phosphohistidine intermediate" evidence="3">
    <location>
        <position position="258"/>
    </location>
</feature>
<dbReference type="EMBL" id="PFCB01000010">
    <property type="protein sequence ID" value="PIR74674.1"/>
    <property type="molecule type" value="Genomic_DNA"/>
</dbReference>
<dbReference type="Gene3D" id="3.40.50.261">
    <property type="entry name" value="Succinyl-CoA synthetase domains"/>
    <property type="match status" value="1"/>
</dbReference>
<comment type="caution">
    <text evidence="5">The sequence shown here is derived from an EMBL/GenBank/DDBJ whole genome shotgun (WGS) entry which is preliminary data.</text>
</comment>
<evidence type="ECO:0000256" key="2">
    <source>
        <dbReference type="ARBA" id="ARBA00022741"/>
    </source>
</evidence>
<name>A0A2H0TRA6_9BACT</name>
<dbReference type="AlphaFoldDB" id="A0A2H0TRA6"/>
<keyword evidence="1 5" id="KW-0436">Ligase</keyword>
<gene>
    <name evidence="5" type="ORF">COU35_01220</name>
</gene>
<dbReference type="InterPro" id="IPR003781">
    <property type="entry name" value="CoA-bd"/>
</dbReference>
<dbReference type="GO" id="GO:0004776">
    <property type="term" value="F:succinate-CoA ligase (GDP-forming) activity"/>
    <property type="evidence" value="ECO:0007669"/>
    <property type="project" value="TreeGrafter"/>
</dbReference>
<dbReference type="PANTHER" id="PTHR11117:SF2">
    <property type="entry name" value="SUCCINATE--COA LIGASE [ADP_GDP-FORMING] SUBUNIT ALPHA, MITOCHONDRIAL"/>
    <property type="match status" value="1"/>
</dbReference>
<dbReference type="InterPro" id="IPR036291">
    <property type="entry name" value="NAD(P)-bd_dom_sf"/>
</dbReference>
<dbReference type="PANTHER" id="PTHR11117">
    <property type="entry name" value="SUCCINYL-COA LIGASE SUBUNIT ALPHA"/>
    <property type="match status" value="1"/>
</dbReference>
<dbReference type="InterPro" id="IPR005810">
    <property type="entry name" value="CoA_lig_alpha"/>
</dbReference>
<dbReference type="SUPFAM" id="SSF51735">
    <property type="entry name" value="NAD(P)-binding Rossmann-fold domains"/>
    <property type="match status" value="1"/>
</dbReference>
<evidence type="ECO:0000313" key="6">
    <source>
        <dbReference type="Proteomes" id="UP000230154"/>
    </source>
</evidence>
<dbReference type="SMART" id="SM00881">
    <property type="entry name" value="CoA_binding"/>
    <property type="match status" value="1"/>
</dbReference>
<dbReference type="PIRSF" id="PIRSF001553">
    <property type="entry name" value="SucCS_alpha"/>
    <property type="match status" value="1"/>
</dbReference>
<organism evidence="5 6">
    <name type="scientific">Candidatus Magasanikbacteria bacterium CG10_big_fil_rev_8_21_14_0_10_47_10</name>
    <dbReference type="NCBI Taxonomy" id="1974652"/>
    <lineage>
        <taxon>Bacteria</taxon>
        <taxon>Candidatus Magasanikiibacteriota</taxon>
    </lineage>
</organism>
<dbReference type="Pfam" id="PF00549">
    <property type="entry name" value="Ligase_CoA"/>
    <property type="match status" value="1"/>
</dbReference>
<dbReference type="SUPFAM" id="SSF52210">
    <property type="entry name" value="Succinyl-CoA synthetase domains"/>
    <property type="match status" value="1"/>
</dbReference>
<dbReference type="InterPro" id="IPR016102">
    <property type="entry name" value="Succinyl-CoA_synth-like"/>
</dbReference>
<evidence type="ECO:0000256" key="3">
    <source>
        <dbReference type="PIRSR" id="PIRSR001553-1"/>
    </source>
</evidence>
<dbReference type="GO" id="GO:0000166">
    <property type="term" value="F:nucleotide binding"/>
    <property type="evidence" value="ECO:0007669"/>
    <property type="project" value="UniProtKB-KW"/>
</dbReference>
<dbReference type="Proteomes" id="UP000230154">
    <property type="component" value="Unassembled WGS sequence"/>
</dbReference>
<keyword evidence="2" id="KW-0547">Nucleotide-binding</keyword>
<dbReference type="Pfam" id="PF02629">
    <property type="entry name" value="CoA_binding"/>
    <property type="match status" value="1"/>
</dbReference>
<evidence type="ECO:0000259" key="4">
    <source>
        <dbReference type="SMART" id="SM00881"/>
    </source>
</evidence>
<dbReference type="Gene3D" id="3.40.50.720">
    <property type="entry name" value="NAD(P)-binding Rossmann-like Domain"/>
    <property type="match status" value="1"/>
</dbReference>
<evidence type="ECO:0000256" key="1">
    <source>
        <dbReference type="ARBA" id="ARBA00022598"/>
    </source>
</evidence>